<reference evidence="2 3" key="1">
    <citation type="submission" date="2018-08" db="EMBL/GenBank/DDBJ databases">
        <authorList>
            <person name="Laetsch R D."/>
            <person name="Stevens L."/>
            <person name="Kumar S."/>
            <person name="Blaxter L. M."/>
        </authorList>
    </citation>
    <scope>NUCLEOTIDE SEQUENCE [LARGE SCALE GENOMIC DNA]</scope>
</reference>
<evidence type="ECO:0000313" key="3">
    <source>
        <dbReference type="Proteomes" id="UP000276991"/>
    </source>
</evidence>
<sequence>MVDVAYSLVLLLAAFVKFVQGLPIFQEANYEPYANYLKSFDYDRPNLSLGQLLPLPVLNLVAKKNIAIGRADGLRPGK</sequence>
<dbReference type="AlphaFoldDB" id="A0A498SUU7"/>
<feature type="signal peptide" evidence="1">
    <location>
        <begin position="1"/>
        <end position="21"/>
    </location>
</feature>
<proteinExistence type="predicted"/>
<accession>A0A498SUU7</accession>
<evidence type="ECO:0000256" key="1">
    <source>
        <dbReference type="SAM" id="SignalP"/>
    </source>
</evidence>
<organism evidence="2 3">
    <name type="scientific">Acanthocheilonema viteae</name>
    <name type="common">Filarial nematode worm</name>
    <name type="synonym">Dipetalonema viteae</name>
    <dbReference type="NCBI Taxonomy" id="6277"/>
    <lineage>
        <taxon>Eukaryota</taxon>
        <taxon>Metazoa</taxon>
        <taxon>Ecdysozoa</taxon>
        <taxon>Nematoda</taxon>
        <taxon>Chromadorea</taxon>
        <taxon>Rhabditida</taxon>
        <taxon>Spirurina</taxon>
        <taxon>Spiruromorpha</taxon>
        <taxon>Filarioidea</taxon>
        <taxon>Onchocercidae</taxon>
        <taxon>Acanthocheilonema</taxon>
    </lineage>
</organism>
<gene>
    <name evidence="2" type="ORF">NAV_LOCUS8660</name>
</gene>
<evidence type="ECO:0000313" key="2">
    <source>
        <dbReference type="EMBL" id="VBB33869.1"/>
    </source>
</evidence>
<feature type="chain" id="PRO_5019742482" evidence="1">
    <location>
        <begin position="22"/>
        <end position="78"/>
    </location>
</feature>
<dbReference type="Proteomes" id="UP000276991">
    <property type="component" value="Unassembled WGS sequence"/>
</dbReference>
<name>A0A498SUU7_ACAVI</name>
<dbReference type="EMBL" id="UPTC01002782">
    <property type="protein sequence ID" value="VBB33869.1"/>
    <property type="molecule type" value="Genomic_DNA"/>
</dbReference>
<protein>
    <submittedName>
        <fullName evidence="2">Uncharacterized protein</fullName>
    </submittedName>
</protein>
<keyword evidence="3" id="KW-1185">Reference proteome</keyword>
<keyword evidence="1" id="KW-0732">Signal</keyword>